<feature type="transmembrane region" description="Helical" evidence="2">
    <location>
        <begin position="144"/>
        <end position="165"/>
    </location>
</feature>
<evidence type="ECO:0000256" key="1">
    <source>
        <dbReference type="SAM" id="MobiDB-lite"/>
    </source>
</evidence>
<dbReference type="InterPro" id="IPR052529">
    <property type="entry name" value="Bact_Transport_Assoc"/>
</dbReference>
<evidence type="ECO:0008006" key="5">
    <source>
        <dbReference type="Google" id="ProtNLM"/>
    </source>
</evidence>
<evidence type="ECO:0000313" key="3">
    <source>
        <dbReference type="EMBL" id="MDA2803923.1"/>
    </source>
</evidence>
<keyword evidence="2" id="KW-0812">Transmembrane</keyword>
<feature type="transmembrane region" description="Helical" evidence="2">
    <location>
        <begin position="82"/>
        <end position="103"/>
    </location>
</feature>
<feature type="transmembrane region" description="Helical" evidence="2">
    <location>
        <begin position="430"/>
        <end position="447"/>
    </location>
</feature>
<feature type="transmembrane region" description="Helical" evidence="2">
    <location>
        <begin position="246"/>
        <end position="270"/>
    </location>
</feature>
<dbReference type="PANTHER" id="PTHR30590:SF3">
    <property type="entry name" value="HYPOTHETICAL MEMBRANE SPANNING PROTEIN"/>
    <property type="match status" value="1"/>
</dbReference>
<feature type="transmembrane region" description="Helical" evidence="2">
    <location>
        <begin position="109"/>
        <end position="132"/>
    </location>
</feature>
<feature type="transmembrane region" description="Helical" evidence="2">
    <location>
        <begin position="171"/>
        <end position="189"/>
    </location>
</feature>
<proteinExistence type="predicted"/>
<name>A0ABT4TGU1_9ACTN</name>
<dbReference type="RefSeq" id="WP_270676410.1">
    <property type="nucleotide sequence ID" value="NZ_JAQFWP010000006.1"/>
</dbReference>
<feature type="transmembrane region" description="Helical" evidence="2">
    <location>
        <begin position="390"/>
        <end position="410"/>
    </location>
</feature>
<keyword evidence="2" id="KW-1133">Transmembrane helix</keyword>
<dbReference type="EMBL" id="JAQFWP010000006">
    <property type="protein sequence ID" value="MDA2803923.1"/>
    <property type="molecule type" value="Genomic_DNA"/>
</dbReference>
<reference evidence="3" key="1">
    <citation type="submission" date="2023-01" db="EMBL/GenBank/DDBJ databases">
        <title>Draft genome sequence of Nocardiopsis sp. LSu2-4 isolated from halophytes.</title>
        <authorList>
            <person name="Duangmal K."/>
            <person name="Chantavorakit T."/>
        </authorList>
    </citation>
    <scope>NUCLEOTIDE SEQUENCE</scope>
    <source>
        <strain evidence="3">LSu2-4</strain>
    </source>
</reference>
<protein>
    <recommendedName>
        <fullName evidence="5">DUF1624 domain-containing protein</fullName>
    </recommendedName>
</protein>
<dbReference type="Proteomes" id="UP001165685">
    <property type="component" value="Unassembled WGS sequence"/>
</dbReference>
<accession>A0ABT4TGU1</accession>
<feature type="transmembrane region" description="Helical" evidence="2">
    <location>
        <begin position="196"/>
        <end position="215"/>
    </location>
</feature>
<sequence>MSNSISPSPRDGAAETAADPIDSARGASAAGTAPSAPAAPSGRADAQPSPAAERSGGPGPGERSEGAGAAKKAADRLVGIDVARGLAVLGMFVVHVGVGWTLADGSNALYGLVSGRSAALFALLAGVSIALLSGGPTPRAGHDMGVALWRVVIRGLIMLPVGTLLTMTGTPVSVILAYYAVFFVLAAPLMSERWKIVAGTAAVLGVLGPVVSFYVRGLMAEGGPLRGPVAAVNSYDPLVALADDGVVNFLLTGAYPAITWMPFVFAGMAIGRLRLRRRAVQWSLVGVGAGLAAVAYTASWAALALGGRARLEASFDAEAVAGHGGASSVAEALRVGFPGTVPVNDWAWLLVSAGHSGTPFEVFGAGGIAIAVLGLCLIVAPYLRWAVYPLAAVGALALTTYVGHVLVIRLAESGLVDGTPLGFVSDRLDLTVLVGALVFATVWRLLVRRGPLEGPLHVVSMWAAKRIP</sequence>
<feature type="compositionally biased region" description="Low complexity" evidence="1">
    <location>
        <begin position="23"/>
        <end position="55"/>
    </location>
</feature>
<gene>
    <name evidence="3" type="ORF">O4U47_05325</name>
</gene>
<evidence type="ECO:0000313" key="4">
    <source>
        <dbReference type="Proteomes" id="UP001165685"/>
    </source>
</evidence>
<feature type="transmembrane region" description="Helical" evidence="2">
    <location>
        <begin position="362"/>
        <end position="383"/>
    </location>
</feature>
<dbReference type="PANTHER" id="PTHR30590">
    <property type="entry name" value="INNER MEMBRANE PROTEIN"/>
    <property type="match status" value="1"/>
</dbReference>
<evidence type="ECO:0000256" key="2">
    <source>
        <dbReference type="SAM" id="Phobius"/>
    </source>
</evidence>
<feature type="transmembrane region" description="Helical" evidence="2">
    <location>
        <begin position="282"/>
        <end position="305"/>
    </location>
</feature>
<comment type="caution">
    <text evidence="3">The sequence shown here is derived from an EMBL/GenBank/DDBJ whole genome shotgun (WGS) entry which is preliminary data.</text>
</comment>
<feature type="region of interest" description="Disordered" evidence="1">
    <location>
        <begin position="1"/>
        <end position="70"/>
    </location>
</feature>
<keyword evidence="4" id="KW-1185">Reference proteome</keyword>
<organism evidence="3 4">
    <name type="scientific">Nocardiopsis suaedae</name>
    <dbReference type="NCBI Taxonomy" id="3018444"/>
    <lineage>
        <taxon>Bacteria</taxon>
        <taxon>Bacillati</taxon>
        <taxon>Actinomycetota</taxon>
        <taxon>Actinomycetes</taxon>
        <taxon>Streptosporangiales</taxon>
        <taxon>Nocardiopsidaceae</taxon>
        <taxon>Nocardiopsis</taxon>
    </lineage>
</organism>
<keyword evidence="2" id="KW-0472">Membrane</keyword>